<dbReference type="PANTHER" id="PTHR11267:SF204">
    <property type="entry name" value="SPADETAIL"/>
    <property type="match status" value="1"/>
</dbReference>
<feature type="domain" description="T-box" evidence="7">
    <location>
        <begin position="16"/>
        <end position="101"/>
    </location>
</feature>
<comment type="caution">
    <text evidence="6">Lacks conserved residue(s) required for the propagation of feature annotation.</text>
</comment>
<feature type="non-terminal residue" evidence="8">
    <location>
        <position position="1"/>
    </location>
</feature>
<dbReference type="GO" id="GO:0001708">
    <property type="term" value="P:cell fate specification"/>
    <property type="evidence" value="ECO:0007669"/>
    <property type="project" value="TreeGrafter"/>
</dbReference>
<evidence type="ECO:0000256" key="2">
    <source>
        <dbReference type="ARBA" id="ARBA00023015"/>
    </source>
</evidence>
<dbReference type="GO" id="GO:0045893">
    <property type="term" value="P:positive regulation of DNA-templated transcription"/>
    <property type="evidence" value="ECO:0007669"/>
    <property type="project" value="InterPro"/>
</dbReference>
<evidence type="ECO:0000256" key="5">
    <source>
        <dbReference type="ARBA" id="ARBA00023242"/>
    </source>
</evidence>
<proteinExistence type="predicted"/>
<evidence type="ECO:0000256" key="1">
    <source>
        <dbReference type="ARBA" id="ARBA00004123"/>
    </source>
</evidence>
<organism evidence="8 9">
    <name type="scientific">Pristionchus mayeri</name>
    <dbReference type="NCBI Taxonomy" id="1317129"/>
    <lineage>
        <taxon>Eukaryota</taxon>
        <taxon>Metazoa</taxon>
        <taxon>Ecdysozoa</taxon>
        <taxon>Nematoda</taxon>
        <taxon>Chromadorea</taxon>
        <taxon>Rhabditida</taxon>
        <taxon>Rhabditina</taxon>
        <taxon>Diplogasteromorpha</taxon>
        <taxon>Diplogasteroidea</taxon>
        <taxon>Neodiplogasteridae</taxon>
        <taxon>Pristionchus</taxon>
    </lineage>
</organism>
<dbReference type="SUPFAM" id="SSF49417">
    <property type="entry name" value="p53-like transcription factors"/>
    <property type="match status" value="1"/>
</dbReference>
<dbReference type="InterPro" id="IPR008967">
    <property type="entry name" value="p53-like_TF_DNA-bd_sf"/>
</dbReference>
<keyword evidence="2" id="KW-0805">Transcription regulation</keyword>
<dbReference type="Pfam" id="PF00907">
    <property type="entry name" value="T-box"/>
    <property type="match status" value="1"/>
</dbReference>
<dbReference type="InterPro" id="IPR046360">
    <property type="entry name" value="T-box_DNA-bd"/>
</dbReference>
<dbReference type="InterPro" id="IPR018186">
    <property type="entry name" value="TF_T-box_CS"/>
</dbReference>
<keyword evidence="5 6" id="KW-0539">Nucleus</keyword>
<dbReference type="SMART" id="SM00425">
    <property type="entry name" value="TBOX"/>
    <property type="match status" value="1"/>
</dbReference>
<dbReference type="Proteomes" id="UP001328107">
    <property type="component" value="Unassembled WGS sequence"/>
</dbReference>
<evidence type="ECO:0000256" key="3">
    <source>
        <dbReference type="ARBA" id="ARBA00023125"/>
    </source>
</evidence>
<dbReference type="PROSITE" id="PS50252">
    <property type="entry name" value="TBOX_3"/>
    <property type="match status" value="1"/>
</dbReference>
<protein>
    <recommendedName>
        <fullName evidence="7">T-box domain-containing protein</fullName>
    </recommendedName>
</protein>
<evidence type="ECO:0000313" key="8">
    <source>
        <dbReference type="EMBL" id="GMR41550.1"/>
    </source>
</evidence>
<dbReference type="GO" id="GO:0005634">
    <property type="term" value="C:nucleus"/>
    <property type="evidence" value="ECO:0007669"/>
    <property type="project" value="UniProtKB-SubCell"/>
</dbReference>
<dbReference type="EMBL" id="BTRK01000003">
    <property type="protein sequence ID" value="GMR41550.1"/>
    <property type="molecule type" value="Genomic_DNA"/>
</dbReference>
<reference evidence="9" key="1">
    <citation type="submission" date="2022-10" db="EMBL/GenBank/DDBJ databases">
        <title>Genome assembly of Pristionchus species.</title>
        <authorList>
            <person name="Yoshida K."/>
            <person name="Sommer R.J."/>
        </authorList>
    </citation>
    <scope>NUCLEOTIDE SEQUENCE [LARGE SCALE GENOMIC DNA]</scope>
    <source>
        <strain evidence="9">RS5460</strain>
    </source>
</reference>
<feature type="non-terminal residue" evidence="8">
    <location>
        <position position="101"/>
    </location>
</feature>
<dbReference type="GO" id="GO:0000785">
    <property type="term" value="C:chromatin"/>
    <property type="evidence" value="ECO:0007669"/>
    <property type="project" value="TreeGrafter"/>
</dbReference>
<keyword evidence="3 6" id="KW-0238">DNA-binding</keyword>
<comment type="subcellular location">
    <subcellularLocation>
        <location evidence="1 6">Nucleus</location>
    </subcellularLocation>
</comment>
<evidence type="ECO:0000256" key="4">
    <source>
        <dbReference type="ARBA" id="ARBA00023163"/>
    </source>
</evidence>
<dbReference type="InterPro" id="IPR036960">
    <property type="entry name" value="T-box_sf"/>
</dbReference>
<dbReference type="GO" id="GO:0000981">
    <property type="term" value="F:DNA-binding transcription factor activity, RNA polymerase II-specific"/>
    <property type="evidence" value="ECO:0007669"/>
    <property type="project" value="TreeGrafter"/>
</dbReference>
<dbReference type="PANTHER" id="PTHR11267">
    <property type="entry name" value="T-BOX PROTEIN-RELATED"/>
    <property type="match status" value="1"/>
</dbReference>
<keyword evidence="9" id="KW-1185">Reference proteome</keyword>
<accession>A0AAN4ZQY8</accession>
<comment type="caution">
    <text evidence="8">The sequence shown here is derived from an EMBL/GenBank/DDBJ whole genome shotgun (WGS) entry which is preliminary data.</text>
</comment>
<dbReference type="Gene3D" id="2.60.40.820">
    <property type="entry name" value="Transcription factor, T-box"/>
    <property type="match status" value="1"/>
</dbReference>
<name>A0AAN4ZQY8_9BILA</name>
<dbReference type="PROSITE" id="PS01283">
    <property type="entry name" value="TBOX_1"/>
    <property type="match status" value="1"/>
</dbReference>
<evidence type="ECO:0000259" key="7">
    <source>
        <dbReference type="PROSITE" id="PS50252"/>
    </source>
</evidence>
<sequence>SGMFSTPFLSPISVSLVDEEIWRDFHQHNTEMIVTKPGRKIFPKLTLKVSGLDPQAAYCIKIIIARADNFKYKYQSDRWKHAGEEDEEQGKVGNLVFYRGE</sequence>
<keyword evidence="4" id="KW-0804">Transcription</keyword>
<dbReference type="AlphaFoldDB" id="A0AAN4ZQY8"/>
<gene>
    <name evidence="8" type="ORF">PMAYCL1PPCAC_11745</name>
</gene>
<dbReference type="InterPro" id="IPR001699">
    <property type="entry name" value="TF_T-box"/>
</dbReference>
<evidence type="ECO:0000256" key="6">
    <source>
        <dbReference type="PROSITE-ProRule" id="PRU00201"/>
    </source>
</evidence>
<dbReference type="GO" id="GO:0000978">
    <property type="term" value="F:RNA polymerase II cis-regulatory region sequence-specific DNA binding"/>
    <property type="evidence" value="ECO:0007669"/>
    <property type="project" value="InterPro"/>
</dbReference>
<evidence type="ECO:0000313" key="9">
    <source>
        <dbReference type="Proteomes" id="UP001328107"/>
    </source>
</evidence>